<sequence length="309" mass="35673">MLKAIRQAGSIKKLKSDIENLSYSKDYGSFPKNGEFGDYKKFYSLKSGAAPEEIEKYSRVFTLLLLMIVKHSLILGRKYDVQELRKLMKIEDFITIGALLMKTYKVVCLNCQLVATTTNDLCEFKNRTERCADSCCQMKAHAVLTRALIPLSCCPNISQFIINENHAISFTLSPIKKGEQLFTSIYSVYRFAPKLERQRVFRKRFHCYCECDMCINNWTERDLTSEENEESCAHTEKFKLKMLLAQANLAMNARSHDIELVSQVKEQVEKAWKYFKLPSKTLIEAVTLLIQCIQLVYFETGKMPGECSY</sequence>
<organism evidence="1 2">
    <name type="scientific">Eretmocerus hayati</name>
    <dbReference type="NCBI Taxonomy" id="131215"/>
    <lineage>
        <taxon>Eukaryota</taxon>
        <taxon>Metazoa</taxon>
        <taxon>Ecdysozoa</taxon>
        <taxon>Arthropoda</taxon>
        <taxon>Hexapoda</taxon>
        <taxon>Insecta</taxon>
        <taxon>Pterygota</taxon>
        <taxon>Neoptera</taxon>
        <taxon>Endopterygota</taxon>
        <taxon>Hymenoptera</taxon>
        <taxon>Apocrita</taxon>
        <taxon>Proctotrupomorpha</taxon>
        <taxon>Chalcidoidea</taxon>
        <taxon>Aphelinidae</taxon>
        <taxon>Aphelininae</taxon>
        <taxon>Eretmocerus</taxon>
    </lineage>
</organism>
<accession>A0ACC2PM54</accession>
<proteinExistence type="predicted"/>
<keyword evidence="2" id="KW-1185">Reference proteome</keyword>
<name>A0ACC2PM54_9HYME</name>
<reference evidence="1" key="1">
    <citation type="submission" date="2023-04" db="EMBL/GenBank/DDBJ databases">
        <title>A chromosome-level genome assembly of the parasitoid wasp Eretmocerus hayati.</title>
        <authorList>
            <person name="Zhong Y."/>
            <person name="Liu S."/>
            <person name="Liu Y."/>
        </authorList>
    </citation>
    <scope>NUCLEOTIDE SEQUENCE</scope>
    <source>
        <strain evidence="1">ZJU_SS_LIU_2023</strain>
    </source>
</reference>
<gene>
    <name evidence="1" type="ORF">QAD02_018652</name>
</gene>
<dbReference type="EMBL" id="CM056741">
    <property type="protein sequence ID" value="KAJ8682860.1"/>
    <property type="molecule type" value="Genomic_DNA"/>
</dbReference>
<comment type="caution">
    <text evidence="1">The sequence shown here is derived from an EMBL/GenBank/DDBJ whole genome shotgun (WGS) entry which is preliminary data.</text>
</comment>
<protein>
    <submittedName>
        <fullName evidence="1">Uncharacterized protein</fullName>
    </submittedName>
</protein>
<evidence type="ECO:0000313" key="2">
    <source>
        <dbReference type="Proteomes" id="UP001239111"/>
    </source>
</evidence>
<evidence type="ECO:0000313" key="1">
    <source>
        <dbReference type="EMBL" id="KAJ8682860.1"/>
    </source>
</evidence>
<dbReference type="Proteomes" id="UP001239111">
    <property type="component" value="Chromosome 1"/>
</dbReference>